<proteinExistence type="predicted"/>
<evidence type="ECO:0000313" key="1">
    <source>
        <dbReference type="Proteomes" id="UP000887579"/>
    </source>
</evidence>
<reference evidence="2" key="1">
    <citation type="submission" date="2022-11" db="UniProtKB">
        <authorList>
            <consortium name="WormBaseParasite"/>
        </authorList>
    </citation>
    <scope>IDENTIFICATION</scope>
</reference>
<accession>A0AC34FJ44</accession>
<organism evidence="1 2">
    <name type="scientific">Panagrolaimus sp. ES5</name>
    <dbReference type="NCBI Taxonomy" id="591445"/>
    <lineage>
        <taxon>Eukaryota</taxon>
        <taxon>Metazoa</taxon>
        <taxon>Ecdysozoa</taxon>
        <taxon>Nematoda</taxon>
        <taxon>Chromadorea</taxon>
        <taxon>Rhabditida</taxon>
        <taxon>Tylenchina</taxon>
        <taxon>Panagrolaimomorpha</taxon>
        <taxon>Panagrolaimoidea</taxon>
        <taxon>Panagrolaimidae</taxon>
        <taxon>Panagrolaimus</taxon>
    </lineage>
</organism>
<dbReference type="WBParaSite" id="ES5_v2.g17063.t1">
    <property type="protein sequence ID" value="ES5_v2.g17063.t1"/>
    <property type="gene ID" value="ES5_v2.g17063"/>
</dbReference>
<name>A0AC34FJ44_9BILA</name>
<evidence type="ECO:0000313" key="2">
    <source>
        <dbReference type="WBParaSite" id="ES5_v2.g17063.t1"/>
    </source>
</evidence>
<protein>
    <submittedName>
        <fullName evidence="2">Protein kinase domain-containing protein</fullName>
    </submittedName>
</protein>
<dbReference type="Proteomes" id="UP000887579">
    <property type="component" value="Unplaced"/>
</dbReference>
<sequence length="256" mass="28890">MSVLPSNLSFGDKKYAFAGKLGQGAFGEVYLAKEEPSNKEYAIKVIDQSKFDDSEYANRELGDFKSLDHVNIIKFYGTTEVSNKLYLLTEYASRGTLSDYFQRARQNIFTEIAEETAKDLFRQIVTGVHYLHSNKITHRDLKPQNILIDSNGTVKIADFGLAKVVKFDIFLESLKMMSNRVDDLGYCAPEVQDRTNNGYDGFKADIYSMGIIFRYIVKNSDAPMTSNCQTLFDKLTSKIPSTRPSTGAVLKESWLA</sequence>